<keyword evidence="1" id="KW-0472">Membrane</keyword>
<name>A0A4U9RHZ0_HATHI</name>
<proteinExistence type="predicted"/>
<keyword evidence="1" id="KW-1133">Transmembrane helix</keyword>
<dbReference type="EMBL" id="LR590481">
    <property type="protein sequence ID" value="VTQ88430.1"/>
    <property type="molecule type" value="Genomic_DNA"/>
</dbReference>
<keyword evidence="1" id="KW-0812">Transmembrane</keyword>
<reference evidence="2 3" key="1">
    <citation type="submission" date="2019-05" db="EMBL/GenBank/DDBJ databases">
        <authorList>
            <consortium name="Pathogen Informatics"/>
        </authorList>
    </citation>
    <scope>NUCLEOTIDE SEQUENCE [LARGE SCALE GENOMIC DNA]</scope>
    <source>
        <strain evidence="2 3">NCTC503</strain>
    </source>
</reference>
<protein>
    <submittedName>
        <fullName evidence="2">Uncharacterized protein</fullName>
    </submittedName>
</protein>
<feature type="transmembrane region" description="Helical" evidence="1">
    <location>
        <begin position="12"/>
        <end position="35"/>
    </location>
</feature>
<organism evidence="2 3">
    <name type="scientific">Hathewaya histolytica</name>
    <name type="common">Clostridium histolyticum</name>
    <dbReference type="NCBI Taxonomy" id="1498"/>
    <lineage>
        <taxon>Bacteria</taxon>
        <taxon>Bacillati</taxon>
        <taxon>Bacillota</taxon>
        <taxon>Clostridia</taxon>
        <taxon>Eubacteriales</taxon>
        <taxon>Clostridiaceae</taxon>
        <taxon>Hathewaya</taxon>
    </lineage>
</organism>
<gene>
    <name evidence="2" type="ORF">NCTC503_01239</name>
</gene>
<evidence type="ECO:0000256" key="1">
    <source>
        <dbReference type="SAM" id="Phobius"/>
    </source>
</evidence>
<evidence type="ECO:0000313" key="2">
    <source>
        <dbReference type="EMBL" id="VTQ88430.1"/>
    </source>
</evidence>
<dbReference type="Proteomes" id="UP000308489">
    <property type="component" value="Chromosome 1"/>
</dbReference>
<keyword evidence="3" id="KW-1185">Reference proteome</keyword>
<accession>A0A4U9RHZ0</accession>
<evidence type="ECO:0000313" key="3">
    <source>
        <dbReference type="Proteomes" id="UP000308489"/>
    </source>
</evidence>
<dbReference type="KEGG" id="hhw:NCTC503_01239"/>
<dbReference type="AlphaFoldDB" id="A0A4U9RHZ0"/>
<sequence>MCKYKKTIRRMILVWLLETITITVFWGGFIVVALISTK</sequence>